<accession>A0A1U7NKJ4</accession>
<dbReference type="SUPFAM" id="SSF53756">
    <property type="entry name" value="UDP-Glycosyltransferase/glycogen phosphorylase"/>
    <property type="match status" value="1"/>
</dbReference>
<reference evidence="3 4" key="1">
    <citation type="submission" date="2016-11" db="EMBL/GenBank/DDBJ databases">
        <title>Description of two novel members of the family Erysipelotrichaceae: Ileibacterium lipovorans gen. nov., sp. nov. and Dubosiella newyorkensis, gen. nov., sp. nov.</title>
        <authorList>
            <person name="Cox L.M."/>
            <person name="Sohn J."/>
            <person name="Tyrrell K.L."/>
            <person name="Citron D.M."/>
            <person name="Lawson P.A."/>
            <person name="Patel N.B."/>
            <person name="Iizumi T."/>
            <person name="Perez-Perez G.I."/>
            <person name="Goldstein E.J."/>
            <person name="Blaser M.J."/>
        </authorList>
    </citation>
    <scope>NUCLEOTIDE SEQUENCE [LARGE SCALE GENOMIC DNA]</scope>
    <source>
        <strain evidence="3 4">NYU-BL-A4</strain>
    </source>
</reference>
<gene>
    <name evidence="3" type="ORF">BO225_09845</name>
</gene>
<sequence length="363" mass="41990">MIKMEYNRIRVLHITNNIDIGGVQKIIYQLSLLGKEYFSYVAVASIGGVYEKKLSESNIPHFTIPNLSSKNPKDIRMTIHQLKDLIEKNDINVIHCHHRMAVLFAKLIAKNKIIIYNNHTIYSNKRQFSHSVLNNINLIADGDKAKENLTKYFKLDPTKVVTIYNAVDSFDGKLNIINEIKEAKDKGYFIVMNSARLHPQKGMKYFIEAAKILIDRGLKIRFYIVGNGPLKDYLIELVKEKRLDKSVFFLGFRNDIKNTIAQCDVLVLTSIYEGLPLTPMEAFSVKKAVIGTDIDGTREVIKHGINGLLAKTKDPLSIADSIHFMYDNRDKLKIMNKNAYEYYIKYFSLNKFREEYLDYYRKL</sequence>
<dbReference type="Gene3D" id="3.40.50.2000">
    <property type="entry name" value="Glycogen Phosphorylase B"/>
    <property type="match status" value="2"/>
</dbReference>
<dbReference type="Pfam" id="PF00534">
    <property type="entry name" value="Glycos_transf_1"/>
    <property type="match status" value="1"/>
</dbReference>
<dbReference type="AlphaFoldDB" id="A0A1U7NKJ4"/>
<dbReference type="InterPro" id="IPR028098">
    <property type="entry name" value="Glyco_trans_4-like_N"/>
</dbReference>
<feature type="domain" description="Glycosyl transferase family 1" evidence="1">
    <location>
        <begin position="181"/>
        <end position="341"/>
    </location>
</feature>
<dbReference type="InterPro" id="IPR001296">
    <property type="entry name" value="Glyco_trans_1"/>
</dbReference>
<dbReference type="Pfam" id="PF13439">
    <property type="entry name" value="Glyco_transf_4"/>
    <property type="match status" value="1"/>
</dbReference>
<dbReference type="RefSeq" id="WP_076342081.1">
    <property type="nucleotide sequence ID" value="NZ_JBGNFS010000019.1"/>
</dbReference>
<comment type="caution">
    <text evidence="3">The sequence shown here is derived from an EMBL/GenBank/DDBJ whole genome shotgun (WGS) entry which is preliminary data.</text>
</comment>
<dbReference type="STRING" id="1862672.BO225_09845"/>
<evidence type="ECO:0000313" key="4">
    <source>
        <dbReference type="Proteomes" id="UP000186705"/>
    </source>
</evidence>
<feature type="domain" description="Glycosyltransferase subfamily 4-like N-terminal" evidence="2">
    <location>
        <begin position="49"/>
        <end position="168"/>
    </location>
</feature>
<evidence type="ECO:0008006" key="5">
    <source>
        <dbReference type="Google" id="ProtNLM"/>
    </source>
</evidence>
<name>A0A1U7NKJ4_9FIRM</name>
<protein>
    <recommendedName>
        <fullName evidence="5">Glycosyltransferase</fullName>
    </recommendedName>
</protein>
<dbReference type="Proteomes" id="UP000186705">
    <property type="component" value="Unassembled WGS sequence"/>
</dbReference>
<evidence type="ECO:0000259" key="1">
    <source>
        <dbReference type="Pfam" id="PF00534"/>
    </source>
</evidence>
<evidence type="ECO:0000313" key="3">
    <source>
        <dbReference type="EMBL" id="OLU44771.1"/>
    </source>
</evidence>
<keyword evidence="4" id="KW-1185">Reference proteome</keyword>
<evidence type="ECO:0000259" key="2">
    <source>
        <dbReference type="Pfam" id="PF13439"/>
    </source>
</evidence>
<dbReference type="EMBL" id="MPKA01000094">
    <property type="protein sequence ID" value="OLU44771.1"/>
    <property type="molecule type" value="Genomic_DNA"/>
</dbReference>
<dbReference type="GO" id="GO:0016757">
    <property type="term" value="F:glycosyltransferase activity"/>
    <property type="evidence" value="ECO:0007669"/>
    <property type="project" value="InterPro"/>
</dbReference>
<proteinExistence type="predicted"/>
<dbReference type="PANTHER" id="PTHR12526">
    <property type="entry name" value="GLYCOSYLTRANSFERASE"/>
    <property type="match status" value="1"/>
</dbReference>
<organism evidence="3 4">
    <name type="scientific">Dubosiella newyorkensis</name>
    <dbReference type="NCBI Taxonomy" id="1862672"/>
    <lineage>
        <taxon>Bacteria</taxon>
        <taxon>Bacillati</taxon>
        <taxon>Bacillota</taxon>
        <taxon>Erysipelotrichia</taxon>
        <taxon>Erysipelotrichales</taxon>
        <taxon>Erysipelotrichaceae</taxon>
        <taxon>Dubosiella</taxon>
    </lineage>
</organism>